<accession>A0A969PSK4</accession>
<proteinExistence type="predicted"/>
<reference evidence="1 2" key="1">
    <citation type="submission" date="2020-03" db="EMBL/GenBank/DDBJ databases">
        <title>Assessment of the enzymatic potential of alkaline-tolerant lipase obtained from Bacillus luteus H11 (technogenic soil) for the bioremediation of saline soils contaminated with petroleum substances.</title>
        <authorList>
            <person name="Kalwasinska A."/>
        </authorList>
    </citation>
    <scope>NUCLEOTIDE SEQUENCE [LARGE SCALE GENOMIC DNA]</scope>
    <source>
        <strain evidence="1 2">H11</strain>
    </source>
</reference>
<name>A0A969PSK4_9BACI</name>
<organism evidence="1 2">
    <name type="scientific">Alkalicoccus luteus</name>
    <dbReference type="NCBI Taxonomy" id="1237094"/>
    <lineage>
        <taxon>Bacteria</taxon>
        <taxon>Bacillati</taxon>
        <taxon>Bacillota</taxon>
        <taxon>Bacilli</taxon>
        <taxon>Bacillales</taxon>
        <taxon>Bacillaceae</taxon>
        <taxon>Alkalicoccus</taxon>
    </lineage>
</organism>
<evidence type="ECO:0000313" key="2">
    <source>
        <dbReference type="Proteomes" id="UP000752012"/>
    </source>
</evidence>
<gene>
    <name evidence="1" type="ORF">HCN83_04130</name>
</gene>
<dbReference type="EMBL" id="JAATHJ010000004">
    <property type="protein sequence ID" value="NJP36769.1"/>
    <property type="molecule type" value="Genomic_DNA"/>
</dbReference>
<comment type="caution">
    <text evidence="1">The sequence shown here is derived from an EMBL/GenBank/DDBJ whole genome shotgun (WGS) entry which is preliminary data.</text>
</comment>
<protein>
    <submittedName>
        <fullName evidence="1">Uncharacterized protein</fullName>
    </submittedName>
</protein>
<dbReference type="Proteomes" id="UP000752012">
    <property type="component" value="Unassembled WGS sequence"/>
</dbReference>
<keyword evidence="2" id="KW-1185">Reference proteome</keyword>
<dbReference type="AlphaFoldDB" id="A0A969PSK4"/>
<evidence type="ECO:0000313" key="1">
    <source>
        <dbReference type="EMBL" id="NJP36769.1"/>
    </source>
</evidence>
<sequence length="119" mass="13936">MDSRTALILWVSSPSFHSVRDVHLSWCSLSWHEWLCYYSLLLEGHVTATDERLRFPAALRNLPGSQASAGFRFVLALQNKRHRWFLSPTFLSEKWKTRRFFKTPAEKESVTIIPDERKG</sequence>